<dbReference type="InterPro" id="IPR023408">
    <property type="entry name" value="MscS_beta-dom_sf"/>
</dbReference>
<comment type="caution">
    <text evidence="12">The sequence shown here is derived from an EMBL/GenBank/DDBJ whole genome shotgun (WGS) entry which is preliminary data.</text>
</comment>
<evidence type="ECO:0000256" key="5">
    <source>
        <dbReference type="ARBA" id="ARBA00022989"/>
    </source>
</evidence>
<gene>
    <name evidence="12" type="ORF">ACFSR3_15560</name>
</gene>
<dbReference type="Gene3D" id="1.10.287.1260">
    <property type="match status" value="1"/>
</dbReference>
<feature type="region of interest" description="Disordered" evidence="7">
    <location>
        <begin position="32"/>
        <end position="54"/>
    </location>
</feature>
<comment type="similarity">
    <text evidence="2">Belongs to the MscS (TC 1.A.23) family.</text>
</comment>
<evidence type="ECO:0000256" key="4">
    <source>
        <dbReference type="ARBA" id="ARBA00022692"/>
    </source>
</evidence>
<dbReference type="Gene3D" id="3.30.70.100">
    <property type="match status" value="1"/>
</dbReference>
<feature type="compositionally biased region" description="Basic and acidic residues" evidence="7">
    <location>
        <begin position="35"/>
        <end position="48"/>
    </location>
</feature>
<evidence type="ECO:0000256" key="7">
    <source>
        <dbReference type="SAM" id="MobiDB-lite"/>
    </source>
</evidence>
<dbReference type="Gene3D" id="2.30.30.60">
    <property type="match status" value="1"/>
</dbReference>
<evidence type="ECO:0000259" key="10">
    <source>
        <dbReference type="Pfam" id="PF00924"/>
    </source>
</evidence>
<feature type="transmembrane region" description="Helical" evidence="8">
    <location>
        <begin position="274"/>
        <end position="298"/>
    </location>
</feature>
<dbReference type="Proteomes" id="UP001597480">
    <property type="component" value="Unassembled WGS sequence"/>
</dbReference>
<name>A0ABW5NWJ3_9FLAO</name>
<dbReference type="InterPro" id="IPR006685">
    <property type="entry name" value="MscS_channel_2nd"/>
</dbReference>
<keyword evidence="6 8" id="KW-0472">Membrane</keyword>
<dbReference type="InterPro" id="IPR011066">
    <property type="entry name" value="MscS_channel_C_sf"/>
</dbReference>
<evidence type="ECO:0000256" key="2">
    <source>
        <dbReference type="ARBA" id="ARBA00008017"/>
    </source>
</evidence>
<sequence>MRPCLPKTISIIALVVLSLLPYNAAAQLLSATKSQTEETPKTEPDSLGRRTPQGTVNGFIKAISEEKYVRASQYLVLSRRSYRKEKERIRIAQAFQRLLDQKGDMEVTSSISNKESGKTDDDLPPGIDKVGTITTNNTVINIYLENQSEDDKPALWLFSDETVSAIANATIDDDTFLDRILPTTLKERKLGGVPVGHWLVVVVMTLLCYMVAWGIVSLISFILTLVWPKARTEKITAIIEAFNLPVRLYLAVWIFISATQRMGISIIVRQRFSVIIVTIAIVSFLMLLWRLADLLSIYTKRRMTERGRISAISVILFLRRTTKAAIVIAGIIAILGAIGVDVTAGLAALGIGGIALALGAQKTMENFVGSVSLIADQPLRVGDFCKVGDIKGTVESIGMRSTMLRTQARTIVTIPNGELASSKIENYAHRDRFLFNPVLTFRMETTPDQLRFLLVEIRALLYSHPGILNTPPIVRFTGITADAMKVEVTSYIEANTFDDSQEVQEDLLLRILDIIDKSGTGLAYPSQTIYFAKDSGNSAEKTTQAEDTVKQWKEKGELQLPKFDPKHVEEIKGSIRYPEEGSVVKPREENELNIRYP</sequence>
<feature type="domain" description="Mechanosensitive ion channel MscS" evidence="10">
    <location>
        <begin position="363"/>
        <end position="428"/>
    </location>
</feature>
<dbReference type="InterPro" id="IPR011014">
    <property type="entry name" value="MscS_channel_TM-2"/>
</dbReference>
<feature type="chain" id="PRO_5046401442" evidence="9">
    <location>
        <begin position="27"/>
        <end position="597"/>
    </location>
</feature>
<accession>A0ABW5NWJ3</accession>
<dbReference type="Pfam" id="PF21082">
    <property type="entry name" value="MS_channel_3rd"/>
    <property type="match status" value="1"/>
</dbReference>
<evidence type="ECO:0000259" key="11">
    <source>
        <dbReference type="Pfam" id="PF21082"/>
    </source>
</evidence>
<dbReference type="Pfam" id="PF00924">
    <property type="entry name" value="MS_channel_2nd"/>
    <property type="match status" value="1"/>
</dbReference>
<evidence type="ECO:0000256" key="9">
    <source>
        <dbReference type="SAM" id="SignalP"/>
    </source>
</evidence>
<evidence type="ECO:0000256" key="3">
    <source>
        <dbReference type="ARBA" id="ARBA00022475"/>
    </source>
</evidence>
<dbReference type="InterPro" id="IPR010920">
    <property type="entry name" value="LSM_dom_sf"/>
</dbReference>
<evidence type="ECO:0000313" key="12">
    <source>
        <dbReference type="EMBL" id="MFD2603481.1"/>
    </source>
</evidence>
<dbReference type="SUPFAM" id="SSF82861">
    <property type="entry name" value="Mechanosensitive channel protein MscS (YggB), transmembrane region"/>
    <property type="match status" value="1"/>
</dbReference>
<keyword evidence="5 8" id="KW-1133">Transmembrane helix</keyword>
<reference evidence="13" key="1">
    <citation type="journal article" date="2019" name="Int. J. Syst. Evol. Microbiol.">
        <title>The Global Catalogue of Microorganisms (GCM) 10K type strain sequencing project: providing services to taxonomists for standard genome sequencing and annotation.</title>
        <authorList>
            <consortium name="The Broad Institute Genomics Platform"/>
            <consortium name="The Broad Institute Genome Sequencing Center for Infectious Disease"/>
            <person name="Wu L."/>
            <person name="Ma J."/>
        </authorList>
    </citation>
    <scope>NUCLEOTIDE SEQUENCE [LARGE SCALE GENOMIC DNA]</scope>
    <source>
        <strain evidence="13">KCTC 42107</strain>
    </source>
</reference>
<dbReference type="SUPFAM" id="SSF50182">
    <property type="entry name" value="Sm-like ribonucleoproteins"/>
    <property type="match status" value="1"/>
</dbReference>
<dbReference type="SUPFAM" id="SSF82689">
    <property type="entry name" value="Mechanosensitive channel protein MscS (YggB), C-terminal domain"/>
    <property type="match status" value="1"/>
</dbReference>
<keyword evidence="9" id="KW-0732">Signal</keyword>
<dbReference type="PANTHER" id="PTHR30566">
    <property type="entry name" value="YNAI-RELATED MECHANOSENSITIVE ION CHANNEL"/>
    <property type="match status" value="1"/>
</dbReference>
<dbReference type="PANTHER" id="PTHR30566:SF5">
    <property type="entry name" value="MECHANOSENSITIVE ION CHANNEL PROTEIN 1, MITOCHONDRIAL-RELATED"/>
    <property type="match status" value="1"/>
</dbReference>
<organism evidence="12 13">
    <name type="scientific">Flavobacterium suzhouense</name>
    <dbReference type="NCBI Taxonomy" id="1529638"/>
    <lineage>
        <taxon>Bacteria</taxon>
        <taxon>Pseudomonadati</taxon>
        <taxon>Bacteroidota</taxon>
        <taxon>Flavobacteriia</taxon>
        <taxon>Flavobacteriales</taxon>
        <taxon>Flavobacteriaceae</taxon>
        <taxon>Flavobacterium</taxon>
    </lineage>
</organism>
<evidence type="ECO:0000256" key="1">
    <source>
        <dbReference type="ARBA" id="ARBA00004651"/>
    </source>
</evidence>
<dbReference type="RefSeq" id="WP_379822283.1">
    <property type="nucleotide sequence ID" value="NZ_JBHUMD010000029.1"/>
</dbReference>
<evidence type="ECO:0000313" key="13">
    <source>
        <dbReference type="Proteomes" id="UP001597480"/>
    </source>
</evidence>
<evidence type="ECO:0000256" key="6">
    <source>
        <dbReference type="ARBA" id="ARBA00023136"/>
    </source>
</evidence>
<dbReference type="InterPro" id="IPR049278">
    <property type="entry name" value="MS_channel_C"/>
</dbReference>
<keyword evidence="3" id="KW-1003">Cell membrane</keyword>
<comment type="subcellular location">
    <subcellularLocation>
        <location evidence="1">Cell membrane</location>
        <topology evidence="1">Multi-pass membrane protein</topology>
    </subcellularLocation>
</comment>
<feature type="signal peptide" evidence="9">
    <location>
        <begin position="1"/>
        <end position="26"/>
    </location>
</feature>
<dbReference type="EMBL" id="JBHUMD010000029">
    <property type="protein sequence ID" value="MFD2603481.1"/>
    <property type="molecule type" value="Genomic_DNA"/>
</dbReference>
<feature type="transmembrane region" description="Helical" evidence="8">
    <location>
        <begin position="325"/>
        <end position="358"/>
    </location>
</feature>
<protein>
    <submittedName>
        <fullName evidence="12">Mechanosensitive ion channel family protein</fullName>
    </submittedName>
</protein>
<keyword evidence="13" id="KW-1185">Reference proteome</keyword>
<feature type="transmembrane region" description="Helical" evidence="8">
    <location>
        <begin position="198"/>
        <end position="227"/>
    </location>
</feature>
<keyword evidence="4 8" id="KW-0812">Transmembrane</keyword>
<evidence type="ECO:0000256" key="8">
    <source>
        <dbReference type="SAM" id="Phobius"/>
    </source>
</evidence>
<feature type="region of interest" description="Disordered" evidence="7">
    <location>
        <begin position="106"/>
        <end position="126"/>
    </location>
</feature>
<feature type="domain" description="Mechanosensitive ion channel MscS C-terminal" evidence="11">
    <location>
        <begin position="441"/>
        <end position="519"/>
    </location>
</feature>
<proteinExistence type="inferred from homology"/>